<evidence type="ECO:0000313" key="4">
    <source>
        <dbReference type="EMBL" id="GJT88938.1"/>
    </source>
</evidence>
<dbReference type="Pfam" id="PF13976">
    <property type="entry name" value="gag_pre-integrs"/>
    <property type="match status" value="1"/>
</dbReference>
<evidence type="ECO:0000259" key="3">
    <source>
        <dbReference type="Pfam" id="PF13976"/>
    </source>
</evidence>
<protein>
    <submittedName>
        <fullName evidence="4">Retrovirus-related pol polyprotein from transposon TNT 1-94</fullName>
    </submittedName>
</protein>
<dbReference type="PANTHER" id="PTHR11439">
    <property type="entry name" value="GAG-POL-RELATED RETROTRANSPOSON"/>
    <property type="match status" value="1"/>
</dbReference>
<gene>
    <name evidence="4" type="ORF">Tco_1070655</name>
</gene>
<name>A0ABQ5HM23_9ASTR</name>
<dbReference type="Pfam" id="PF07727">
    <property type="entry name" value="RVT_2"/>
    <property type="match status" value="1"/>
</dbReference>
<dbReference type="EMBL" id="BQNB010019777">
    <property type="protein sequence ID" value="GJT88938.1"/>
    <property type="molecule type" value="Genomic_DNA"/>
</dbReference>
<proteinExistence type="predicted"/>
<evidence type="ECO:0000259" key="2">
    <source>
        <dbReference type="Pfam" id="PF07727"/>
    </source>
</evidence>
<evidence type="ECO:0000256" key="1">
    <source>
        <dbReference type="SAM" id="MobiDB-lite"/>
    </source>
</evidence>
<reference evidence="4" key="1">
    <citation type="journal article" date="2022" name="Int. J. Mol. Sci.">
        <title>Draft Genome of Tanacetum Coccineum: Genomic Comparison of Closely Related Tanacetum-Family Plants.</title>
        <authorList>
            <person name="Yamashiro T."/>
            <person name="Shiraishi A."/>
            <person name="Nakayama K."/>
            <person name="Satake H."/>
        </authorList>
    </citation>
    <scope>NUCLEOTIDE SEQUENCE</scope>
</reference>
<dbReference type="PANTHER" id="PTHR11439:SF495">
    <property type="entry name" value="REVERSE TRANSCRIPTASE, RNA-DEPENDENT DNA POLYMERASE-RELATED"/>
    <property type="match status" value="1"/>
</dbReference>
<dbReference type="InterPro" id="IPR013103">
    <property type="entry name" value="RVT_2"/>
</dbReference>
<comment type="caution">
    <text evidence="4">The sequence shown here is derived from an EMBL/GenBank/DDBJ whole genome shotgun (WGS) entry which is preliminary data.</text>
</comment>
<accession>A0ABQ5HM23</accession>
<organism evidence="4 5">
    <name type="scientific">Tanacetum coccineum</name>
    <dbReference type="NCBI Taxonomy" id="301880"/>
    <lineage>
        <taxon>Eukaryota</taxon>
        <taxon>Viridiplantae</taxon>
        <taxon>Streptophyta</taxon>
        <taxon>Embryophyta</taxon>
        <taxon>Tracheophyta</taxon>
        <taxon>Spermatophyta</taxon>
        <taxon>Magnoliopsida</taxon>
        <taxon>eudicotyledons</taxon>
        <taxon>Gunneridae</taxon>
        <taxon>Pentapetalae</taxon>
        <taxon>asterids</taxon>
        <taxon>campanulids</taxon>
        <taxon>Asterales</taxon>
        <taxon>Asteraceae</taxon>
        <taxon>Asteroideae</taxon>
        <taxon>Anthemideae</taxon>
        <taxon>Anthemidinae</taxon>
        <taxon>Tanacetum</taxon>
    </lineage>
</organism>
<dbReference type="InterPro" id="IPR025724">
    <property type="entry name" value="GAG-pre-integrase_dom"/>
</dbReference>
<sequence length="555" mass="63761">MKDKVVPNNSHVKNKKTEVEDHHRISSISNKTKSVTVSTDSLKSRTLNVNAVCATYGKCVFNSNHDACVSKYLNDVNARTKKPKVVPISTIKPKSQANKSVATPHKKIVSSESTTQKSKSYYRMLYEKTSKAYLQGNDLLTGNRSSNLYTISLQETTSSTPIYLIAKASPTQAWLWHRRLSHLNFDYINLLSKKDVMIVLPKLKYVKDQLCSSCEVGTSSVNKSSAEQDTTPKIIIHSSTEPSTLTNVNAEENNYNQEELHQFDRLKVWELVNKPFGKNVIKLKWLWKNKKDEDQTVIRNKARLVAKGYAQEEGIDFEESFAPVARLEVVWIFVAYAAHKSFPIYQIDVKTKFLNGPLKEEVYVAQPDGFVLRKALYGLKQAPRAWYDELSNFLISKGFTKVQAVCYCARYQARPTEKHLKEVKRIFRYLRGTINMGLWYQKDSGFKLIAFSDVDHARCIDTRKSTSRGIQFLAIAISCNPVQHSRTKHIHTRYRFIKEQIENGIIELHFVRTEYQLADMFTKALLEDRFQYLVRRIDMRCLTPAELKVLTNESA</sequence>
<feature type="region of interest" description="Disordered" evidence="1">
    <location>
        <begin position="1"/>
        <end position="22"/>
    </location>
</feature>
<evidence type="ECO:0000313" key="5">
    <source>
        <dbReference type="Proteomes" id="UP001151760"/>
    </source>
</evidence>
<feature type="domain" description="Reverse transcriptase Ty1/copia-type" evidence="2">
    <location>
        <begin position="267"/>
        <end position="405"/>
    </location>
</feature>
<dbReference type="Proteomes" id="UP001151760">
    <property type="component" value="Unassembled WGS sequence"/>
</dbReference>
<dbReference type="CDD" id="cd09272">
    <property type="entry name" value="RNase_HI_RT_Ty1"/>
    <property type="match status" value="1"/>
</dbReference>
<reference evidence="4" key="2">
    <citation type="submission" date="2022-01" db="EMBL/GenBank/DDBJ databases">
        <authorList>
            <person name="Yamashiro T."/>
            <person name="Shiraishi A."/>
            <person name="Satake H."/>
            <person name="Nakayama K."/>
        </authorList>
    </citation>
    <scope>NUCLEOTIDE SEQUENCE</scope>
</reference>
<feature type="domain" description="GAG-pre-integrase" evidence="3">
    <location>
        <begin position="147"/>
        <end position="217"/>
    </location>
</feature>
<keyword evidence="5" id="KW-1185">Reference proteome</keyword>